<keyword evidence="3" id="KW-0670">Pyruvate</keyword>
<dbReference type="GO" id="GO:0016740">
    <property type="term" value="F:transferase activity"/>
    <property type="evidence" value="ECO:0007669"/>
    <property type="project" value="UniProtKB-KW"/>
</dbReference>
<organism evidence="3 4">
    <name type="scientific">Malonomonas rubra DSM 5091</name>
    <dbReference type="NCBI Taxonomy" id="1122189"/>
    <lineage>
        <taxon>Bacteria</taxon>
        <taxon>Pseudomonadati</taxon>
        <taxon>Thermodesulfobacteriota</taxon>
        <taxon>Desulfuromonadia</taxon>
        <taxon>Desulfuromonadales</taxon>
        <taxon>Geopsychrobacteraceae</taxon>
        <taxon>Malonomonas</taxon>
    </lineage>
</organism>
<gene>
    <name evidence="3" type="ORF">SAMN02745165_02601</name>
</gene>
<dbReference type="PANTHER" id="PTHR43855">
    <property type="entry name" value="THIOSULFATE SULFURTRANSFERASE"/>
    <property type="match status" value="1"/>
</dbReference>
<dbReference type="RefSeq" id="WP_072909164.1">
    <property type="nucleotide sequence ID" value="NZ_FQZT01000009.1"/>
</dbReference>
<dbReference type="SUPFAM" id="SSF52821">
    <property type="entry name" value="Rhodanese/Cell cycle control phosphatase"/>
    <property type="match status" value="2"/>
</dbReference>
<keyword evidence="3" id="KW-0808">Transferase</keyword>
<evidence type="ECO:0000259" key="2">
    <source>
        <dbReference type="PROSITE" id="PS50206"/>
    </source>
</evidence>
<evidence type="ECO:0000313" key="4">
    <source>
        <dbReference type="Proteomes" id="UP000184171"/>
    </source>
</evidence>
<dbReference type="PANTHER" id="PTHR43855:SF1">
    <property type="entry name" value="THIOSULFATE SULFURTRANSFERASE"/>
    <property type="match status" value="1"/>
</dbReference>
<dbReference type="OrthoDB" id="5419279at2"/>
<dbReference type="EMBL" id="FQZT01000009">
    <property type="protein sequence ID" value="SHJ52666.1"/>
    <property type="molecule type" value="Genomic_DNA"/>
</dbReference>
<feature type="domain" description="Rhodanese" evidence="2">
    <location>
        <begin position="175"/>
        <end position="274"/>
    </location>
</feature>
<dbReference type="InterPro" id="IPR036873">
    <property type="entry name" value="Rhodanese-like_dom_sf"/>
</dbReference>
<protein>
    <submittedName>
        <fullName evidence="3">Thiosulfate/3-mercaptopyruvate sulfurtransferase</fullName>
    </submittedName>
</protein>
<feature type="domain" description="Rhodanese" evidence="2">
    <location>
        <begin position="35"/>
        <end position="147"/>
    </location>
</feature>
<dbReference type="InterPro" id="IPR051126">
    <property type="entry name" value="Thiosulfate_sulfurtransferase"/>
</dbReference>
<dbReference type="SMART" id="SM00450">
    <property type="entry name" value="RHOD"/>
    <property type="match status" value="2"/>
</dbReference>
<keyword evidence="1" id="KW-0677">Repeat</keyword>
<dbReference type="PROSITE" id="PS50206">
    <property type="entry name" value="RHODANESE_3"/>
    <property type="match status" value="2"/>
</dbReference>
<evidence type="ECO:0000256" key="1">
    <source>
        <dbReference type="ARBA" id="ARBA00022737"/>
    </source>
</evidence>
<accession>A0A1M6K118</accession>
<reference evidence="3 4" key="1">
    <citation type="submission" date="2016-11" db="EMBL/GenBank/DDBJ databases">
        <authorList>
            <person name="Jaros S."/>
            <person name="Januszkiewicz K."/>
            <person name="Wedrychowicz H."/>
        </authorList>
    </citation>
    <scope>NUCLEOTIDE SEQUENCE [LARGE SCALE GENOMIC DNA]</scope>
    <source>
        <strain evidence="3 4">DSM 5091</strain>
    </source>
</reference>
<dbReference type="AlphaFoldDB" id="A0A1M6K118"/>
<keyword evidence="4" id="KW-1185">Reference proteome</keyword>
<evidence type="ECO:0000313" key="3">
    <source>
        <dbReference type="EMBL" id="SHJ52666.1"/>
    </source>
</evidence>
<dbReference type="InterPro" id="IPR001763">
    <property type="entry name" value="Rhodanese-like_dom"/>
</dbReference>
<proteinExistence type="predicted"/>
<name>A0A1M6K118_MALRU</name>
<sequence>MPLFTRFLVLLLFLLPLTSEGALVQLLQPQQLHQLQDQVKILDARPFEQWQKEHIPGALPLDWQSTTATDQQDVAYRKLANEELAVQLGKLGIDESSSLVIYGDADSSWGGEGWTCWLLRVLGHRGEIYLLDGGVQAWKKQRGELVAAPLPAISPVKYKVTERSELDIKTAELVQSSELQLVDTRSFFEWLRGSIPGAVRIDWTNFYRGEDHRPLSRQELTVLLQKHGIDPQKPVAYYCSGGIRSAYAWTVHELAGLQTAKNYEGGMEAWRKLR</sequence>
<dbReference type="Proteomes" id="UP000184171">
    <property type="component" value="Unassembled WGS sequence"/>
</dbReference>
<dbReference type="STRING" id="1122189.SAMN02745165_02601"/>
<dbReference type="Pfam" id="PF00581">
    <property type="entry name" value="Rhodanese"/>
    <property type="match status" value="2"/>
</dbReference>
<dbReference type="Gene3D" id="3.40.250.10">
    <property type="entry name" value="Rhodanese-like domain"/>
    <property type="match status" value="2"/>
</dbReference>